<keyword evidence="3" id="KW-0997">Cell inner membrane</keyword>
<keyword evidence="7" id="KW-0812">Transmembrane</keyword>
<evidence type="ECO:0000256" key="2">
    <source>
        <dbReference type="ARBA" id="ARBA00022475"/>
    </source>
</evidence>
<organism evidence="8 10">
    <name type="scientific">Thiomonas arsenitoxydans (strain DSM 22701 / CIP 110005 / 3As)</name>
    <dbReference type="NCBI Taxonomy" id="426114"/>
    <lineage>
        <taxon>Bacteria</taxon>
        <taxon>Pseudomonadati</taxon>
        <taxon>Pseudomonadota</taxon>
        <taxon>Betaproteobacteria</taxon>
        <taxon>Burkholderiales</taxon>
        <taxon>Thiomonas</taxon>
    </lineage>
</organism>
<proteinExistence type="predicted"/>
<gene>
    <name evidence="8" type="ordered locus">THI_2603</name>
    <name evidence="9" type="ORF">THICB1_50056</name>
</gene>
<reference key="1">
    <citation type="submission" date="2009-07" db="EMBL/GenBank/DDBJ databases">
        <authorList>
            <person name="Genoscope - CEA"/>
        </authorList>
    </citation>
    <scope>NUCLEOTIDE SEQUENCE</scope>
    <source>
        <strain>3As</strain>
    </source>
</reference>
<evidence type="ECO:0000256" key="4">
    <source>
        <dbReference type="ARBA" id="ARBA00022679"/>
    </source>
</evidence>
<dbReference type="PANTHER" id="PTHR30606:SF9">
    <property type="entry name" value="LIPID A BIOSYNTHESIS LAUROYLTRANSFERASE"/>
    <property type="match status" value="1"/>
</dbReference>
<dbReference type="PIRSF" id="PIRSF028561">
    <property type="entry name" value="Ac_Trasf"/>
    <property type="match status" value="1"/>
</dbReference>
<dbReference type="EMBL" id="FP475956">
    <property type="protein sequence ID" value="CAZ89221.1"/>
    <property type="molecule type" value="Genomic_DNA"/>
</dbReference>
<dbReference type="InterPro" id="IPR004960">
    <property type="entry name" value="LipA_acyltrans"/>
</dbReference>
<reference evidence="9 11" key="4">
    <citation type="submission" date="2015-03" db="EMBL/GenBank/DDBJ databases">
        <authorList>
            <person name="Regsiter A."/>
            <person name="william w."/>
        </authorList>
    </citation>
    <scope>NUCLEOTIDE SEQUENCE [LARGE SCALE GENOMIC DNA]</scope>
    <source>
        <strain evidence="9 11">CB1</strain>
    </source>
</reference>
<dbReference type="Proteomes" id="UP000078599">
    <property type="component" value="Unassembled WGS sequence"/>
</dbReference>
<dbReference type="GO" id="GO:0009247">
    <property type="term" value="P:glycolipid biosynthetic process"/>
    <property type="evidence" value="ECO:0007669"/>
    <property type="project" value="UniProtKB-ARBA"/>
</dbReference>
<keyword evidence="11" id="KW-1185">Reference proteome</keyword>
<dbReference type="GO" id="GO:0005886">
    <property type="term" value="C:plasma membrane"/>
    <property type="evidence" value="ECO:0007669"/>
    <property type="project" value="UniProtKB-SubCell"/>
</dbReference>
<dbReference type="RefSeq" id="WP_013106506.1">
    <property type="nucleotide sequence ID" value="NC_014145.1"/>
</dbReference>
<keyword evidence="6 8" id="KW-0012">Acyltransferase</keyword>
<dbReference type="Pfam" id="PF03279">
    <property type="entry name" value="Lip_A_acyltrans"/>
    <property type="match status" value="1"/>
</dbReference>
<dbReference type="KEGG" id="thi:THI_2603"/>
<evidence type="ECO:0000256" key="6">
    <source>
        <dbReference type="ARBA" id="ARBA00023315"/>
    </source>
</evidence>
<protein>
    <submittedName>
        <fullName evidence="8">Acyltransferase</fullName>
    </submittedName>
</protein>
<dbReference type="EMBL" id="CTRI01000027">
    <property type="protein sequence ID" value="CQR35066.1"/>
    <property type="molecule type" value="Genomic_DNA"/>
</dbReference>
<dbReference type="PANTHER" id="PTHR30606">
    <property type="entry name" value="LIPID A BIOSYNTHESIS LAUROYL ACYLTRANSFERASE"/>
    <property type="match status" value="1"/>
</dbReference>
<evidence type="ECO:0000313" key="8">
    <source>
        <dbReference type="EMBL" id="CAZ89221.1"/>
    </source>
</evidence>
<dbReference type="InterPro" id="IPR014548">
    <property type="entry name" value="Ac_Trasf"/>
</dbReference>
<dbReference type="Proteomes" id="UP000002372">
    <property type="component" value="Chromosome"/>
</dbReference>
<comment type="subcellular location">
    <subcellularLocation>
        <location evidence="1">Cell inner membrane</location>
    </subcellularLocation>
</comment>
<dbReference type="GO" id="GO:0016746">
    <property type="term" value="F:acyltransferase activity"/>
    <property type="evidence" value="ECO:0007669"/>
    <property type="project" value="UniProtKB-KW"/>
</dbReference>
<name>D6CVA2_THIA3</name>
<evidence type="ECO:0000256" key="1">
    <source>
        <dbReference type="ARBA" id="ARBA00004533"/>
    </source>
</evidence>
<keyword evidence="2" id="KW-1003">Cell membrane</keyword>
<reference evidence="8" key="3">
    <citation type="submission" date="2010-07" db="EMBL/GenBank/DDBJ databases">
        <authorList>
            <person name="Genoscope - CEA"/>
        </authorList>
    </citation>
    <scope>NUCLEOTIDE SEQUENCE</scope>
    <source>
        <strain evidence="8">3As</strain>
    </source>
</reference>
<keyword evidence="5 7" id="KW-0472">Membrane</keyword>
<keyword evidence="7" id="KW-1133">Transmembrane helix</keyword>
<evidence type="ECO:0000313" key="10">
    <source>
        <dbReference type="Proteomes" id="UP000002372"/>
    </source>
</evidence>
<dbReference type="HOGENOM" id="CLU_049421_2_1_4"/>
<dbReference type="CDD" id="cd07984">
    <property type="entry name" value="LPLAT_LABLAT-like"/>
    <property type="match status" value="1"/>
</dbReference>
<evidence type="ECO:0000256" key="7">
    <source>
        <dbReference type="SAM" id="Phobius"/>
    </source>
</evidence>
<evidence type="ECO:0000256" key="3">
    <source>
        <dbReference type="ARBA" id="ARBA00022519"/>
    </source>
</evidence>
<evidence type="ECO:0000313" key="9">
    <source>
        <dbReference type="EMBL" id="CQR35066.1"/>
    </source>
</evidence>
<dbReference type="eggNOG" id="COG4261">
    <property type="taxonomic scope" value="Bacteria"/>
</dbReference>
<dbReference type="OrthoDB" id="9808633at2"/>
<accession>D6CVA2</accession>
<evidence type="ECO:0000256" key="5">
    <source>
        <dbReference type="ARBA" id="ARBA00023136"/>
    </source>
</evidence>
<feature type="transmembrane region" description="Helical" evidence="7">
    <location>
        <begin position="53"/>
        <end position="72"/>
    </location>
</feature>
<keyword evidence="4" id="KW-0808">Transferase</keyword>
<evidence type="ECO:0000313" key="11">
    <source>
        <dbReference type="Proteomes" id="UP000078599"/>
    </source>
</evidence>
<reference evidence="10" key="2">
    <citation type="journal article" date="2010" name="PLoS Genet.">
        <title>Structure, function, and evolution of the Thiomonas spp. genome.</title>
        <authorList>
            <person name="Arsene-Ploetze F."/>
            <person name="Koechler S."/>
            <person name="Marchal M."/>
            <person name="Coppee J.Y."/>
            <person name="Chandler M."/>
            <person name="Bonnefoy V."/>
            <person name="Brochier-Armanet C."/>
            <person name="Barakat M."/>
            <person name="Barbe V."/>
            <person name="Battaglia-Brunet F."/>
            <person name="Bruneel O."/>
            <person name="Bryan C.G."/>
            <person name="Cleiss-Arnold J."/>
            <person name="Cruveiller S."/>
            <person name="Erhardt M."/>
            <person name="Heinrich-Salmeron A."/>
            <person name="Hommais F."/>
            <person name="Joulian C."/>
            <person name="Krin E."/>
            <person name="Lieutaud A."/>
            <person name="Lievremont D."/>
            <person name="Michel C."/>
            <person name="Muller D."/>
            <person name="Ortet P."/>
            <person name="Proux C."/>
            <person name="Siguier P."/>
            <person name="Roche D."/>
            <person name="Rouy Z."/>
            <person name="Salvignol G."/>
            <person name="Slyemi D."/>
            <person name="Talla E."/>
            <person name="Weiss S."/>
            <person name="Weissenbach J."/>
            <person name="Medigue C."/>
            <person name="Bertin P.N."/>
        </authorList>
    </citation>
    <scope>NUCLEOTIDE SEQUENCE [LARGE SCALE GENOMIC DNA]</scope>
    <source>
        <strain evidence="10">DSM 22701 / CIP 110005 / 3As</strain>
    </source>
</reference>
<dbReference type="AlphaFoldDB" id="D6CVA2"/>
<sequence length="329" mass="36893">MTSPFPAQTPERSAEIAATASLSAAEWAQTEERSNHHILRVMTWISLRLGRRIGRVVLAGIAVYFVLFAPGARRASRQYLKRVLGRDANWADGYRHVFSFASTIHDRVYLLNDRWDLFDLRVQGADVLDAVLAQGRGAFLMGAHFGSFEVLRALARRDAAPRVSLLMYPDNARKINDALHAINPAAAQDIIPLGRLDSMLRLQDRLDAGGVVGFLADRSLHDDSTATLPFFGQPAPWPRGPLRIAALLKRPVVLMFGIYRGGNRYDVHFERLADFTSLPRSQRAVAIDIALESYVQRLEMRCTDAPYNWFNFYDFWKGPEAEAAGPTEP</sequence>